<keyword evidence="5 8" id="KW-0406">Ion transport</keyword>
<sequence length="191" mass="19980">MTLLSTTLLAFSMSTDAFAVAIGKGAVLRQPRFREALRTGLIFGVIEGLTPLIGWALGYGASRHIEAWDHWVVFALLLLLGGRMILAGLAAPEPAGEASDPPRRHGGWLLVATAVTTSIDALTVGVGLAFMEVNILVTALAIGLATTLMATLGVMLGRRLGALIGKRAELLGGVVLIGIGTAILQDHMGFW</sequence>
<dbReference type="Pfam" id="PF02659">
    <property type="entry name" value="Mntp"/>
    <property type="match status" value="1"/>
</dbReference>
<dbReference type="RefSeq" id="WP_089846364.1">
    <property type="nucleotide sequence ID" value="NZ_FPAQ01000002.1"/>
</dbReference>
<dbReference type="EMBL" id="FPAQ01000002">
    <property type="protein sequence ID" value="SFT35152.1"/>
    <property type="molecule type" value="Genomic_DNA"/>
</dbReference>
<comment type="function">
    <text evidence="8">Probably functions as a manganese efflux pump.</text>
</comment>
<comment type="caution">
    <text evidence="8">Lacks conserved residue(s) required for the propagation of feature annotation.</text>
</comment>
<evidence type="ECO:0000256" key="1">
    <source>
        <dbReference type="ARBA" id="ARBA00022448"/>
    </source>
</evidence>
<keyword evidence="4 8" id="KW-1133">Transmembrane helix</keyword>
<dbReference type="PANTHER" id="PTHR35529">
    <property type="entry name" value="MANGANESE EFFLUX PUMP MNTP-RELATED"/>
    <property type="match status" value="1"/>
</dbReference>
<evidence type="ECO:0000256" key="4">
    <source>
        <dbReference type="ARBA" id="ARBA00022989"/>
    </source>
</evidence>
<feature type="transmembrane region" description="Helical" evidence="8">
    <location>
        <begin position="168"/>
        <end position="185"/>
    </location>
</feature>
<dbReference type="GO" id="GO:0005384">
    <property type="term" value="F:manganese ion transmembrane transporter activity"/>
    <property type="evidence" value="ECO:0007669"/>
    <property type="project" value="UniProtKB-UniRule"/>
</dbReference>
<dbReference type="GO" id="GO:0005886">
    <property type="term" value="C:plasma membrane"/>
    <property type="evidence" value="ECO:0007669"/>
    <property type="project" value="UniProtKB-SubCell"/>
</dbReference>
<feature type="transmembrane region" description="Helical" evidence="8">
    <location>
        <begin position="39"/>
        <end position="59"/>
    </location>
</feature>
<keyword evidence="9" id="KW-0732">Signal</keyword>
<evidence type="ECO:0000256" key="8">
    <source>
        <dbReference type="HAMAP-Rule" id="MF_01521"/>
    </source>
</evidence>
<proteinExistence type="inferred from homology"/>
<evidence type="ECO:0000313" key="10">
    <source>
        <dbReference type="EMBL" id="SFT35152.1"/>
    </source>
</evidence>
<feature type="chain" id="PRO_5011642405" description="Putative manganese efflux pump MntP" evidence="9">
    <location>
        <begin position="20"/>
        <end position="191"/>
    </location>
</feature>
<comment type="similarity">
    <text evidence="8">Belongs to the MntP (TC 9.B.29) family.</text>
</comment>
<dbReference type="HAMAP" id="MF_01521">
    <property type="entry name" value="MntP_pump"/>
    <property type="match status" value="1"/>
</dbReference>
<dbReference type="NCBIfam" id="NF008546">
    <property type="entry name" value="PRK11469.1"/>
    <property type="match status" value="1"/>
</dbReference>
<evidence type="ECO:0000256" key="6">
    <source>
        <dbReference type="ARBA" id="ARBA00023136"/>
    </source>
</evidence>
<dbReference type="InterPro" id="IPR022929">
    <property type="entry name" value="Put_MntP"/>
</dbReference>
<gene>
    <name evidence="8" type="primary">mntP</name>
    <name evidence="10" type="ORF">SAMN04487956_10214</name>
</gene>
<feature type="signal peptide" evidence="9">
    <location>
        <begin position="1"/>
        <end position="19"/>
    </location>
</feature>
<feature type="transmembrane region" description="Helical" evidence="8">
    <location>
        <begin position="135"/>
        <end position="156"/>
    </location>
</feature>
<dbReference type="InterPro" id="IPR003810">
    <property type="entry name" value="Mntp/YtaF"/>
</dbReference>
<keyword evidence="7 8" id="KW-0464">Manganese</keyword>
<evidence type="ECO:0000313" key="11">
    <source>
        <dbReference type="Proteomes" id="UP000199594"/>
    </source>
</evidence>
<keyword evidence="6 8" id="KW-0472">Membrane</keyword>
<comment type="subcellular location">
    <subcellularLocation>
        <location evidence="8">Cell membrane</location>
        <topology evidence="8">Multi-pass membrane protein</topology>
    </subcellularLocation>
</comment>
<accession>A0A1I6XB15</accession>
<evidence type="ECO:0000256" key="9">
    <source>
        <dbReference type="SAM" id="SignalP"/>
    </source>
</evidence>
<protein>
    <recommendedName>
        <fullName evidence="8">Putative manganese efflux pump MntP</fullName>
    </recommendedName>
</protein>
<dbReference type="PANTHER" id="PTHR35529:SF1">
    <property type="entry name" value="MANGANESE EFFLUX PUMP MNTP-RELATED"/>
    <property type="match status" value="1"/>
</dbReference>
<keyword evidence="3 8" id="KW-0812">Transmembrane</keyword>
<reference evidence="10 11" key="1">
    <citation type="submission" date="2016-10" db="EMBL/GenBank/DDBJ databases">
        <authorList>
            <person name="de Groot N.N."/>
        </authorList>
    </citation>
    <scope>NUCLEOTIDE SEQUENCE [LARGE SCALE GENOMIC DNA]</scope>
    <source>
        <strain evidence="10 11">CGMCC 1.6493</strain>
    </source>
</reference>
<dbReference type="AlphaFoldDB" id="A0A1I6XB15"/>
<dbReference type="Proteomes" id="UP000199594">
    <property type="component" value="Unassembled WGS sequence"/>
</dbReference>
<feature type="transmembrane region" description="Helical" evidence="8">
    <location>
        <begin position="71"/>
        <end position="91"/>
    </location>
</feature>
<dbReference type="OrthoDB" id="9811590at2"/>
<organism evidence="10 11">
    <name type="scientific">Halomonas saccharevitans</name>
    <dbReference type="NCBI Taxonomy" id="416872"/>
    <lineage>
        <taxon>Bacteria</taxon>
        <taxon>Pseudomonadati</taxon>
        <taxon>Pseudomonadota</taxon>
        <taxon>Gammaproteobacteria</taxon>
        <taxon>Oceanospirillales</taxon>
        <taxon>Halomonadaceae</taxon>
        <taxon>Halomonas</taxon>
    </lineage>
</organism>
<keyword evidence="2 8" id="KW-1003">Cell membrane</keyword>
<evidence type="ECO:0000256" key="3">
    <source>
        <dbReference type="ARBA" id="ARBA00022692"/>
    </source>
</evidence>
<evidence type="ECO:0000256" key="5">
    <source>
        <dbReference type="ARBA" id="ARBA00023065"/>
    </source>
</evidence>
<name>A0A1I6XB15_9GAMM</name>
<evidence type="ECO:0000256" key="7">
    <source>
        <dbReference type="ARBA" id="ARBA00023211"/>
    </source>
</evidence>
<evidence type="ECO:0000256" key="2">
    <source>
        <dbReference type="ARBA" id="ARBA00022475"/>
    </source>
</evidence>
<keyword evidence="1 8" id="KW-0813">Transport</keyword>